<organism evidence="2 3">
    <name type="scientific">Brassica cretica</name>
    <name type="common">Mustard</name>
    <dbReference type="NCBI Taxonomy" id="69181"/>
    <lineage>
        <taxon>Eukaryota</taxon>
        <taxon>Viridiplantae</taxon>
        <taxon>Streptophyta</taxon>
        <taxon>Embryophyta</taxon>
        <taxon>Tracheophyta</taxon>
        <taxon>Spermatophyta</taxon>
        <taxon>Magnoliopsida</taxon>
        <taxon>eudicotyledons</taxon>
        <taxon>Gunneridae</taxon>
        <taxon>Pentapetalae</taxon>
        <taxon>rosids</taxon>
        <taxon>malvids</taxon>
        <taxon>Brassicales</taxon>
        <taxon>Brassicaceae</taxon>
        <taxon>Brassiceae</taxon>
        <taxon>Brassica</taxon>
    </lineage>
</organism>
<feature type="transmembrane region" description="Helical" evidence="1">
    <location>
        <begin position="55"/>
        <end position="79"/>
    </location>
</feature>
<protein>
    <submittedName>
        <fullName evidence="2">Uncharacterized protein</fullName>
    </submittedName>
</protein>
<name>A0A8S9QQ69_BRACR</name>
<keyword evidence="1" id="KW-0812">Transmembrane</keyword>
<sequence>MSLSAFNASELGLLFSQLFLFVPIEDFLLFYHWFVEGRAFPSESASGPPWMSVDVLISIVGDIARIQVDVLDFVILRILRRRRMTFRVSFFDGRFLARVLTRRSFLRGSWPVEWGCEVESFPADFSGGEHLFKILERRGVGWCIGRGYVLCGSVEISATASVKRSLHVIRVISYLLIPHAKQSEHKNNKDKV</sequence>
<evidence type="ECO:0000256" key="1">
    <source>
        <dbReference type="SAM" id="Phobius"/>
    </source>
</evidence>
<keyword evidence="1" id="KW-1133">Transmembrane helix</keyword>
<dbReference type="AlphaFoldDB" id="A0A8S9QQ69"/>
<accession>A0A8S9QQ69</accession>
<dbReference type="Proteomes" id="UP000712600">
    <property type="component" value="Unassembled WGS sequence"/>
</dbReference>
<comment type="caution">
    <text evidence="2">The sequence shown here is derived from an EMBL/GenBank/DDBJ whole genome shotgun (WGS) entry which is preliminary data.</text>
</comment>
<proteinExistence type="predicted"/>
<evidence type="ECO:0000313" key="2">
    <source>
        <dbReference type="EMBL" id="KAF3556022.1"/>
    </source>
</evidence>
<keyword evidence="1" id="KW-0472">Membrane</keyword>
<dbReference type="EMBL" id="QGKX02000996">
    <property type="protein sequence ID" value="KAF3556022.1"/>
    <property type="molecule type" value="Genomic_DNA"/>
</dbReference>
<reference evidence="2" key="1">
    <citation type="submission" date="2019-12" db="EMBL/GenBank/DDBJ databases">
        <title>Genome sequencing and annotation of Brassica cretica.</title>
        <authorList>
            <person name="Studholme D.J."/>
            <person name="Sarris P."/>
        </authorList>
    </citation>
    <scope>NUCLEOTIDE SEQUENCE</scope>
    <source>
        <strain evidence="2">PFS-109/04</strain>
        <tissue evidence="2">Leaf</tissue>
    </source>
</reference>
<feature type="transmembrane region" description="Helical" evidence="1">
    <location>
        <begin position="12"/>
        <end position="35"/>
    </location>
</feature>
<gene>
    <name evidence="2" type="ORF">F2Q69_00013779</name>
</gene>
<evidence type="ECO:0000313" key="3">
    <source>
        <dbReference type="Proteomes" id="UP000712600"/>
    </source>
</evidence>